<keyword evidence="2" id="KW-1185">Reference proteome</keyword>
<dbReference type="EMBL" id="CP000141">
    <property type="protein sequence ID" value="ABB14152.1"/>
    <property type="molecule type" value="Genomic_DNA"/>
</dbReference>
<accession>Q3AFV5</accession>
<evidence type="ECO:0000313" key="2">
    <source>
        <dbReference type="Proteomes" id="UP000002706"/>
    </source>
</evidence>
<dbReference type="AlphaFoldDB" id="Q3AFV5"/>
<dbReference type="KEGG" id="chy:CHY_0107"/>
<reference evidence="1 2" key="1">
    <citation type="journal article" date="2005" name="PLoS Genet.">
        <title>Life in hot carbon monoxide: the complete genome sequence of Carboxydothermus hydrogenoformans Z-2901.</title>
        <authorList>
            <person name="Wu M."/>
            <person name="Ren Q."/>
            <person name="Durkin A.S."/>
            <person name="Daugherty S.C."/>
            <person name="Brinkac L.M."/>
            <person name="Dodson R.J."/>
            <person name="Madupu R."/>
            <person name="Sullivan S.A."/>
            <person name="Kolonay J.F."/>
            <person name="Haft D.H."/>
            <person name="Nelson W.C."/>
            <person name="Tallon L.J."/>
            <person name="Jones K.M."/>
            <person name="Ulrich L.E."/>
            <person name="Gonzalez J.M."/>
            <person name="Zhulin I.B."/>
            <person name="Robb F.T."/>
            <person name="Eisen J.A."/>
        </authorList>
    </citation>
    <scope>NUCLEOTIDE SEQUENCE [LARGE SCALE GENOMIC DNA]</scope>
    <source>
        <strain evidence="2">ATCC BAA-161 / DSM 6008 / Z-2901</strain>
    </source>
</reference>
<proteinExistence type="predicted"/>
<name>Q3AFV5_CARHZ</name>
<dbReference type="Proteomes" id="UP000002706">
    <property type="component" value="Chromosome"/>
</dbReference>
<protein>
    <submittedName>
        <fullName evidence="1">Uncharacterized protein</fullName>
    </submittedName>
</protein>
<organism evidence="1 2">
    <name type="scientific">Carboxydothermus hydrogenoformans (strain ATCC BAA-161 / DSM 6008 / Z-2901)</name>
    <dbReference type="NCBI Taxonomy" id="246194"/>
    <lineage>
        <taxon>Bacteria</taxon>
        <taxon>Bacillati</taxon>
        <taxon>Bacillota</taxon>
        <taxon>Clostridia</taxon>
        <taxon>Thermoanaerobacterales</taxon>
        <taxon>Thermoanaerobacteraceae</taxon>
        <taxon>Carboxydothermus</taxon>
    </lineage>
</organism>
<dbReference type="STRING" id="246194.CHY_0107"/>
<sequence>MSMLKALRFLLIFLAIILAAFVGSGDVEELILRDVSLFLGTKIIIKINHKSKRIENKKEENKTKLIIDNLQDFLNINKLQHFTTSRWYQTSYFDGFGVA</sequence>
<evidence type="ECO:0000313" key="1">
    <source>
        <dbReference type="EMBL" id="ABB14152.1"/>
    </source>
</evidence>
<dbReference type="InParanoid" id="Q3AFV5"/>
<gene>
    <name evidence="1" type="ordered locus">CHY_0107</name>
</gene>
<dbReference type="HOGENOM" id="CLU_2315132_0_0_9"/>